<reference evidence="7" key="1">
    <citation type="submission" date="2022-11" db="EMBL/GenBank/DDBJ databases">
        <title>Chromosome-level genome of Pogonophryne albipinna.</title>
        <authorList>
            <person name="Jo E."/>
        </authorList>
    </citation>
    <scope>NUCLEOTIDE SEQUENCE</scope>
    <source>
        <strain evidence="7">SGF0006</strain>
        <tissue evidence="7">Muscle</tissue>
    </source>
</reference>
<keyword evidence="8" id="KW-1185">Reference proteome</keyword>
<accession>A0AAD6A6P5</accession>
<dbReference type="SMART" id="SM00398">
    <property type="entry name" value="HMG"/>
    <property type="match status" value="3"/>
</dbReference>
<feature type="domain" description="HMG box" evidence="6">
    <location>
        <begin position="441"/>
        <end position="509"/>
    </location>
</feature>
<name>A0AAD6A6P5_9TELE</name>
<organism evidence="7 8">
    <name type="scientific">Pogonophryne albipinna</name>
    <dbReference type="NCBI Taxonomy" id="1090488"/>
    <lineage>
        <taxon>Eukaryota</taxon>
        <taxon>Metazoa</taxon>
        <taxon>Chordata</taxon>
        <taxon>Craniata</taxon>
        <taxon>Vertebrata</taxon>
        <taxon>Euteleostomi</taxon>
        <taxon>Actinopterygii</taxon>
        <taxon>Neopterygii</taxon>
        <taxon>Teleostei</taxon>
        <taxon>Neoteleostei</taxon>
        <taxon>Acanthomorphata</taxon>
        <taxon>Eupercaria</taxon>
        <taxon>Perciformes</taxon>
        <taxon>Notothenioidei</taxon>
        <taxon>Pogonophryne</taxon>
    </lineage>
</organism>
<gene>
    <name evidence="7" type="ORF">JOQ06_005171</name>
</gene>
<dbReference type="CDD" id="cd21998">
    <property type="entry name" value="HMG-box_UBF1_rpt1-like"/>
    <property type="match status" value="1"/>
</dbReference>
<feature type="compositionally biased region" description="Basic and acidic residues" evidence="5">
    <location>
        <begin position="610"/>
        <end position="623"/>
    </location>
</feature>
<dbReference type="CDD" id="cd22000">
    <property type="entry name" value="HMG-box_UBF1_rpt3"/>
    <property type="match status" value="1"/>
</dbReference>
<comment type="subcellular location">
    <subcellularLocation>
        <location evidence="1">Nucleus</location>
    </subcellularLocation>
</comment>
<dbReference type="Gene3D" id="1.10.30.10">
    <property type="entry name" value="High mobility group box domain"/>
    <property type="match status" value="3"/>
</dbReference>
<protein>
    <recommendedName>
        <fullName evidence="6">HMG box domain-containing protein</fullName>
    </recommendedName>
</protein>
<dbReference type="InterPro" id="IPR009071">
    <property type="entry name" value="HMG_box_dom"/>
</dbReference>
<evidence type="ECO:0000256" key="1">
    <source>
        <dbReference type="ARBA" id="ARBA00004123"/>
    </source>
</evidence>
<dbReference type="PANTHER" id="PTHR46318:SF5">
    <property type="entry name" value="NUCLEOLAR TRANSCRIPTION FACTOR 1 ISOFORM X1"/>
    <property type="match status" value="1"/>
</dbReference>
<feature type="domain" description="HMG box" evidence="6">
    <location>
        <begin position="357"/>
        <end position="425"/>
    </location>
</feature>
<dbReference type="Pfam" id="PF09011">
    <property type="entry name" value="HMG_box_2"/>
    <property type="match status" value="1"/>
</dbReference>
<dbReference type="AlphaFoldDB" id="A0AAD6A6P5"/>
<dbReference type="InterPro" id="IPR036910">
    <property type="entry name" value="HMG_box_dom_sf"/>
</dbReference>
<feature type="region of interest" description="Disordered" evidence="5">
    <location>
        <begin position="281"/>
        <end position="312"/>
    </location>
</feature>
<dbReference type="Proteomes" id="UP001219934">
    <property type="component" value="Unassembled WGS sequence"/>
</dbReference>
<dbReference type="GO" id="GO:0005634">
    <property type="term" value="C:nucleus"/>
    <property type="evidence" value="ECO:0007669"/>
    <property type="project" value="UniProtKB-SubCell"/>
</dbReference>
<dbReference type="PANTHER" id="PTHR46318">
    <property type="entry name" value="UPSTREAM BINDING TRANSCRIPTION FACTOR"/>
    <property type="match status" value="1"/>
</dbReference>
<dbReference type="Pfam" id="PF00505">
    <property type="entry name" value="HMG_box"/>
    <property type="match status" value="2"/>
</dbReference>
<sequence length="644" mass="74425">MPKGIRKSGSERLREYRQRRCEGSPEHLFNIHHQYTQLQFLHKSLKEDEAIIHIDYAENWQCKYAKEVQQVHFGASHRQTTLHNAVVYTTDGTLTFCALSPSMKHDSPAIWAQLEPVLQFLTENHARIKKLFFISDEPTMQYRGKKNFFLLSTIPFRMGFTAVNWSFLEAGHGKGPADGVGATMKRTADSEVARGTDIPTAKALYDTLFPLTKVKLFYVKEDEMDRVSTLLPKELTTIKGTLSIHQVICTTPGTIHYRVLRCFCNRVAICPCFHPSSTNIAPQVQPGRDVRPSEPTAPETGSNSTPSSEYEGTLCPVDDITKDLLGKWCVITYDDNPYPGIIADIAEGGLETHPEFPKKPLTPYFRFFMEKRAKYAKIHPEMSNLDLTKILSKKYKELPEKKKLKYITEFQREKEEFEKNMARFKHDHPDLIEERKKSDLPEKPKTPQQLWYNHEKKTYLKLHPEVSQKELKEALRRQWSQLSDKRRLKWISKALELQKDYEGSMRAYHVAHPDVSADDHVRSVLTKAERQLKDKFDGRPTKPPPNGYSLYCAELMVNMKDVPSTERMVLCSKQWKLMTQKEKDMFQKRCEQRKKQYDLDLQRFLESLPDEERDRVMGEEKLGGARTGGGVANSPHRSKSPSVK</sequence>
<evidence type="ECO:0000313" key="8">
    <source>
        <dbReference type="Proteomes" id="UP001219934"/>
    </source>
</evidence>
<dbReference type="InterPro" id="IPR051762">
    <property type="entry name" value="UBF1"/>
</dbReference>
<dbReference type="EMBL" id="JAPTMU010000290">
    <property type="protein sequence ID" value="KAJ4919434.1"/>
    <property type="molecule type" value="Genomic_DNA"/>
</dbReference>
<feature type="compositionally biased region" description="Polar residues" evidence="5">
    <location>
        <begin position="299"/>
        <end position="310"/>
    </location>
</feature>
<comment type="caution">
    <text evidence="7">The sequence shown here is derived from an EMBL/GenBank/DDBJ whole genome shotgun (WGS) entry which is preliminary data.</text>
</comment>
<evidence type="ECO:0000259" key="6">
    <source>
        <dbReference type="PROSITE" id="PS50118"/>
    </source>
</evidence>
<keyword evidence="2 4" id="KW-0238">DNA-binding</keyword>
<feature type="non-terminal residue" evidence="7">
    <location>
        <position position="644"/>
    </location>
</feature>
<feature type="region of interest" description="Disordered" evidence="5">
    <location>
        <begin position="608"/>
        <end position="644"/>
    </location>
</feature>
<dbReference type="SUPFAM" id="SSF47095">
    <property type="entry name" value="HMG-box"/>
    <property type="match status" value="3"/>
</dbReference>
<feature type="DNA-binding region" description="HMG box" evidence="4">
    <location>
        <begin position="541"/>
        <end position="605"/>
    </location>
</feature>
<feature type="DNA-binding region" description="HMG box" evidence="4">
    <location>
        <begin position="441"/>
        <end position="509"/>
    </location>
</feature>
<evidence type="ECO:0000256" key="2">
    <source>
        <dbReference type="ARBA" id="ARBA00023125"/>
    </source>
</evidence>
<feature type="domain" description="HMG box" evidence="6">
    <location>
        <begin position="541"/>
        <end position="605"/>
    </location>
</feature>
<proteinExistence type="predicted"/>
<dbReference type="CDD" id="cd21999">
    <property type="entry name" value="HMG-box_UBF1_rpt2"/>
    <property type="match status" value="1"/>
</dbReference>
<evidence type="ECO:0000313" key="7">
    <source>
        <dbReference type="EMBL" id="KAJ4919434.1"/>
    </source>
</evidence>
<feature type="DNA-binding region" description="HMG box" evidence="4">
    <location>
        <begin position="357"/>
        <end position="425"/>
    </location>
</feature>
<dbReference type="PROSITE" id="PS50118">
    <property type="entry name" value="HMG_BOX_2"/>
    <property type="match status" value="3"/>
</dbReference>
<evidence type="ECO:0000256" key="4">
    <source>
        <dbReference type="PROSITE-ProRule" id="PRU00267"/>
    </source>
</evidence>
<keyword evidence="3 4" id="KW-0539">Nucleus</keyword>
<evidence type="ECO:0000256" key="5">
    <source>
        <dbReference type="SAM" id="MobiDB-lite"/>
    </source>
</evidence>
<dbReference type="GO" id="GO:0003677">
    <property type="term" value="F:DNA binding"/>
    <property type="evidence" value="ECO:0007669"/>
    <property type="project" value="UniProtKB-UniRule"/>
</dbReference>
<evidence type="ECO:0000256" key="3">
    <source>
        <dbReference type="ARBA" id="ARBA00023242"/>
    </source>
</evidence>